<name>A0A316W0N8_9BASI</name>
<accession>A0A316W0N8</accession>
<gene>
    <name evidence="1" type="ORF">IE81DRAFT_322344</name>
</gene>
<protein>
    <submittedName>
        <fullName evidence="1">Uncharacterized protein</fullName>
    </submittedName>
</protein>
<dbReference type="RefSeq" id="XP_025370647.1">
    <property type="nucleotide sequence ID" value="XM_025513607.1"/>
</dbReference>
<organism evidence="1 2">
    <name type="scientific">Ceraceosorus guamensis</name>
    <dbReference type="NCBI Taxonomy" id="1522189"/>
    <lineage>
        <taxon>Eukaryota</taxon>
        <taxon>Fungi</taxon>
        <taxon>Dikarya</taxon>
        <taxon>Basidiomycota</taxon>
        <taxon>Ustilaginomycotina</taxon>
        <taxon>Exobasidiomycetes</taxon>
        <taxon>Ceraceosorales</taxon>
        <taxon>Ceraceosoraceae</taxon>
        <taxon>Ceraceosorus</taxon>
    </lineage>
</organism>
<evidence type="ECO:0000313" key="1">
    <source>
        <dbReference type="EMBL" id="PWN43487.1"/>
    </source>
</evidence>
<dbReference type="EMBL" id="KZ819369">
    <property type="protein sequence ID" value="PWN43487.1"/>
    <property type="molecule type" value="Genomic_DNA"/>
</dbReference>
<sequence>MSSSTAPLTYSEPKCRIEPRVPTLKKKTTTPSLRQSYPSSPQTCSHKCALCACVLRACTGQRTRIMVLLTQLICKQIIAMAVATSWDTSANGPPRQHCRRVLTLRRFHSLYATSMTGLWQICAHNDREDVDCER</sequence>
<dbReference type="InParanoid" id="A0A316W0N8"/>
<keyword evidence="2" id="KW-1185">Reference proteome</keyword>
<reference evidence="1 2" key="1">
    <citation type="journal article" date="2018" name="Mol. Biol. Evol.">
        <title>Broad Genomic Sampling Reveals a Smut Pathogenic Ancestry of the Fungal Clade Ustilaginomycotina.</title>
        <authorList>
            <person name="Kijpornyongpan T."/>
            <person name="Mondo S.J."/>
            <person name="Barry K."/>
            <person name="Sandor L."/>
            <person name="Lee J."/>
            <person name="Lipzen A."/>
            <person name="Pangilinan J."/>
            <person name="LaButti K."/>
            <person name="Hainaut M."/>
            <person name="Henrissat B."/>
            <person name="Grigoriev I.V."/>
            <person name="Spatafora J.W."/>
            <person name="Aime M.C."/>
        </authorList>
    </citation>
    <scope>NUCLEOTIDE SEQUENCE [LARGE SCALE GENOMIC DNA]</scope>
    <source>
        <strain evidence="1 2">MCA 4658</strain>
    </source>
</reference>
<dbReference type="Proteomes" id="UP000245783">
    <property type="component" value="Unassembled WGS sequence"/>
</dbReference>
<dbReference type="AlphaFoldDB" id="A0A316W0N8"/>
<dbReference type="GeneID" id="37035477"/>
<proteinExistence type="predicted"/>
<evidence type="ECO:0000313" key="2">
    <source>
        <dbReference type="Proteomes" id="UP000245783"/>
    </source>
</evidence>